<feature type="transmembrane region" description="Helical" evidence="6">
    <location>
        <begin position="746"/>
        <end position="768"/>
    </location>
</feature>
<feature type="transmembrane region" description="Helical" evidence="6">
    <location>
        <begin position="584"/>
        <end position="602"/>
    </location>
</feature>
<dbReference type="InterPro" id="IPR024989">
    <property type="entry name" value="MFS_assoc_dom"/>
</dbReference>
<evidence type="ECO:0000256" key="3">
    <source>
        <dbReference type="ARBA" id="ARBA00022692"/>
    </source>
</evidence>
<evidence type="ECO:0000259" key="7">
    <source>
        <dbReference type="Pfam" id="PF12832"/>
    </source>
</evidence>
<dbReference type="Gene3D" id="1.20.1250.20">
    <property type="entry name" value="MFS general substrate transporter like domains"/>
    <property type="match status" value="2"/>
</dbReference>
<proteinExistence type="inferred from homology"/>
<dbReference type="Proteomes" id="UP000653454">
    <property type="component" value="Unassembled WGS sequence"/>
</dbReference>
<reference evidence="8" key="1">
    <citation type="submission" date="2020-11" db="EMBL/GenBank/DDBJ databases">
        <authorList>
            <person name="Whiteford S."/>
        </authorList>
    </citation>
    <scope>NUCLEOTIDE SEQUENCE</scope>
</reference>
<evidence type="ECO:0000256" key="2">
    <source>
        <dbReference type="ARBA" id="ARBA00005241"/>
    </source>
</evidence>
<feature type="transmembrane region" description="Helical" evidence="6">
    <location>
        <begin position="12"/>
        <end position="34"/>
    </location>
</feature>
<gene>
    <name evidence="8" type="ORF">PLXY2_LOCUS617</name>
</gene>
<dbReference type="GO" id="GO:0016020">
    <property type="term" value="C:membrane"/>
    <property type="evidence" value="ECO:0007669"/>
    <property type="project" value="UniProtKB-SubCell"/>
</dbReference>
<comment type="subcellular location">
    <subcellularLocation>
        <location evidence="1">Membrane</location>
        <topology evidence="1">Multi-pass membrane protein</topology>
    </subcellularLocation>
</comment>
<feature type="transmembrane region" description="Helical" evidence="6">
    <location>
        <begin position="504"/>
        <end position="522"/>
    </location>
</feature>
<feature type="transmembrane region" description="Helical" evidence="6">
    <location>
        <begin position="46"/>
        <end position="66"/>
    </location>
</feature>
<evidence type="ECO:0000313" key="9">
    <source>
        <dbReference type="Proteomes" id="UP000653454"/>
    </source>
</evidence>
<sequence>MKQIVNKNLISLKCVLFCFLSGIGCIFPFLPLHMLSVGLDRGEARLISAVAPCVALIGPAILGPLLDKLSVGRGSTGGSGSGPSGSGKLLRVITALCLILSAVFYLLLLAVPYTERHEARRPEVLFMCDQDGAYVMQEVCAEGMRCNRWDGEKTGVLAVTKCEYGCADDNMTWLTQPFPVPATTTTVRPLYANILNETEAEPLIARDEEEEEDDYDLNPPHLCLTGETDVECLVYMQHAGRMRVPLSLTAPRQNDTADCKCLCLGRNAYNWSGYELIPSIRHNDLNPPHLCLTGETDVECLVYMQHAGRMRVPLSLTAPRQNDTADWCTYKTATALASFLGGDVYNWNGYELIPSIRHYDLPPAPLPHRGDGRGVPGLHAARGRMRVPLSLTAPRQNDTADWCTYKTAKPSKCNVPQNRLDQLLEENPECRPAVRCQVLDPYDEPDGVLAEAQCRLVIGDPSYTFWSYLVVRVLADIWPTAALALLGAACVIATRETSLGRGDVGRQLAVGTIGLVIFPPLAGLAAKEVPEAPYLIPFVMHAVFMLIGALILIFDSHMPLSAPEWWWHTATGVLTMPMNAIRRYGAETAAIFAVVTLLGTLWSAIDTYLPWTVLDLNGTDTLLGLAYTVGALPAVPVLWWAEGLVDFLGHSNIFIAAFTFYCLRFTGLGYSTDPSWVLLSSALQVATLSLVHVTAVLYFRHLVPRKYTATGQALPVIAHFCLGRCIGAIIGGIVSEAPALDAAREVYRALAVTSLVIAAAYLALYHFVLAPKCQAPSVAPPQTLLQGLNTNGSSNGTYSPMRVYHEERSRKGHFRY</sequence>
<feature type="transmembrane region" description="Helical" evidence="6">
    <location>
        <begin position="653"/>
        <end position="670"/>
    </location>
</feature>
<dbReference type="InterPro" id="IPR051717">
    <property type="entry name" value="MFS_MFSD6"/>
</dbReference>
<feature type="transmembrane region" description="Helical" evidence="6">
    <location>
        <begin position="89"/>
        <end position="113"/>
    </location>
</feature>
<evidence type="ECO:0000313" key="8">
    <source>
        <dbReference type="EMBL" id="CAG9091738.1"/>
    </source>
</evidence>
<keyword evidence="4 6" id="KW-1133">Transmembrane helix</keyword>
<dbReference type="EMBL" id="CAJHNJ030000002">
    <property type="protein sequence ID" value="CAG9091738.1"/>
    <property type="molecule type" value="Genomic_DNA"/>
</dbReference>
<feature type="transmembrane region" description="Helical" evidence="6">
    <location>
        <begin position="711"/>
        <end position="734"/>
    </location>
</feature>
<evidence type="ECO:0000256" key="4">
    <source>
        <dbReference type="ARBA" id="ARBA00022989"/>
    </source>
</evidence>
<organism evidence="8 9">
    <name type="scientific">Plutella xylostella</name>
    <name type="common">Diamondback moth</name>
    <name type="synonym">Plutella maculipennis</name>
    <dbReference type="NCBI Taxonomy" id="51655"/>
    <lineage>
        <taxon>Eukaryota</taxon>
        <taxon>Metazoa</taxon>
        <taxon>Ecdysozoa</taxon>
        <taxon>Arthropoda</taxon>
        <taxon>Hexapoda</taxon>
        <taxon>Insecta</taxon>
        <taxon>Pterygota</taxon>
        <taxon>Neoptera</taxon>
        <taxon>Endopterygota</taxon>
        <taxon>Lepidoptera</taxon>
        <taxon>Glossata</taxon>
        <taxon>Ditrysia</taxon>
        <taxon>Yponomeutoidea</taxon>
        <taxon>Plutellidae</taxon>
        <taxon>Plutella</taxon>
    </lineage>
</organism>
<keyword evidence="5 6" id="KW-0472">Membrane</keyword>
<dbReference type="PANTHER" id="PTHR16172:SF27">
    <property type="entry name" value="FI19426P1"/>
    <property type="match status" value="1"/>
</dbReference>
<dbReference type="InterPro" id="IPR036259">
    <property type="entry name" value="MFS_trans_sf"/>
</dbReference>
<dbReference type="PANTHER" id="PTHR16172">
    <property type="entry name" value="MAJOR FACILITATOR SUPERFAMILY DOMAIN-CONTAINING PROTEIN 6-LIKE"/>
    <property type="match status" value="1"/>
</dbReference>
<feature type="domain" description="Major facilitator superfamily associated" evidence="7">
    <location>
        <begin position="9"/>
        <end position="735"/>
    </location>
</feature>
<evidence type="ECO:0000256" key="6">
    <source>
        <dbReference type="SAM" id="Phobius"/>
    </source>
</evidence>
<protein>
    <submittedName>
        <fullName evidence="8">(diamondback moth) hypothetical protein</fullName>
    </submittedName>
</protein>
<evidence type="ECO:0000256" key="5">
    <source>
        <dbReference type="ARBA" id="ARBA00023136"/>
    </source>
</evidence>
<dbReference type="AlphaFoldDB" id="A0A8S4D0J7"/>
<accession>A0A8S4D0J7</accession>
<dbReference type="Pfam" id="PF12832">
    <property type="entry name" value="MFS_1_like"/>
    <property type="match status" value="1"/>
</dbReference>
<feature type="transmembrane region" description="Helical" evidence="6">
    <location>
        <begin position="622"/>
        <end position="641"/>
    </location>
</feature>
<comment type="similarity">
    <text evidence="2">Belongs to the major facilitator superfamily. MFSD6 family.</text>
</comment>
<feature type="transmembrane region" description="Helical" evidence="6">
    <location>
        <begin position="465"/>
        <end position="492"/>
    </location>
</feature>
<keyword evidence="3 6" id="KW-0812">Transmembrane</keyword>
<dbReference type="PROSITE" id="PS51257">
    <property type="entry name" value="PROKAR_LIPOPROTEIN"/>
    <property type="match status" value="1"/>
</dbReference>
<evidence type="ECO:0000256" key="1">
    <source>
        <dbReference type="ARBA" id="ARBA00004141"/>
    </source>
</evidence>
<feature type="transmembrane region" description="Helical" evidence="6">
    <location>
        <begin position="676"/>
        <end position="699"/>
    </location>
</feature>
<name>A0A8S4D0J7_PLUXY</name>
<dbReference type="SUPFAM" id="SSF103473">
    <property type="entry name" value="MFS general substrate transporter"/>
    <property type="match status" value="2"/>
</dbReference>
<feature type="transmembrane region" description="Helical" evidence="6">
    <location>
        <begin position="534"/>
        <end position="554"/>
    </location>
</feature>
<comment type="caution">
    <text evidence="8">The sequence shown here is derived from an EMBL/GenBank/DDBJ whole genome shotgun (WGS) entry which is preliminary data.</text>
</comment>
<keyword evidence="9" id="KW-1185">Reference proteome</keyword>